<dbReference type="Pfam" id="PF08889">
    <property type="entry name" value="WbqC"/>
    <property type="match status" value="1"/>
</dbReference>
<keyword evidence="2" id="KW-1185">Reference proteome</keyword>
<comment type="caution">
    <text evidence="1">The sequence shown here is derived from an EMBL/GenBank/DDBJ whole genome shotgun (WGS) entry which is preliminary data.</text>
</comment>
<name>A0ABD6DIK3_9EURY</name>
<gene>
    <name evidence="1" type="ORF">ACFSBL_10375</name>
</gene>
<dbReference type="AlphaFoldDB" id="A0ABD6DIK3"/>
<dbReference type="RefSeq" id="WP_256399331.1">
    <property type="nucleotide sequence ID" value="NZ_JBHUDO010000002.1"/>
</dbReference>
<dbReference type="EMBL" id="JBHUDO010000002">
    <property type="protein sequence ID" value="MFD1646087.1"/>
    <property type="molecule type" value="Genomic_DNA"/>
</dbReference>
<organism evidence="1 2">
    <name type="scientific">Haloarchaeobius litoreus</name>
    <dbReference type="NCBI Taxonomy" id="755306"/>
    <lineage>
        <taxon>Archaea</taxon>
        <taxon>Methanobacteriati</taxon>
        <taxon>Methanobacteriota</taxon>
        <taxon>Stenosarchaea group</taxon>
        <taxon>Halobacteria</taxon>
        <taxon>Halobacteriales</taxon>
        <taxon>Halorubellaceae</taxon>
        <taxon>Haloarchaeobius</taxon>
    </lineage>
</organism>
<reference evidence="1 2" key="1">
    <citation type="journal article" date="2019" name="Int. J. Syst. Evol. Microbiol.">
        <title>The Global Catalogue of Microorganisms (GCM) 10K type strain sequencing project: providing services to taxonomists for standard genome sequencing and annotation.</title>
        <authorList>
            <consortium name="The Broad Institute Genomics Platform"/>
            <consortium name="The Broad Institute Genome Sequencing Center for Infectious Disease"/>
            <person name="Wu L."/>
            <person name="Ma J."/>
        </authorList>
    </citation>
    <scope>NUCLEOTIDE SEQUENCE [LARGE SCALE GENOMIC DNA]</scope>
    <source>
        <strain evidence="1 2">CGMCC 1.10390</strain>
    </source>
</reference>
<protein>
    <submittedName>
        <fullName evidence="1">WbqC family protein</fullName>
    </submittedName>
</protein>
<dbReference type="Proteomes" id="UP001597034">
    <property type="component" value="Unassembled WGS sequence"/>
</dbReference>
<accession>A0ABD6DIK3</accession>
<evidence type="ECO:0000313" key="1">
    <source>
        <dbReference type="EMBL" id="MFD1646087.1"/>
    </source>
</evidence>
<sequence>MIVQPLYLPWMGYFGYFSSADTMVLYDDIQFNRRSWQRRNRIKVPDGDFTYLTLPVVKNHGQEIRDVELNNDENWQESHWKSIHHSYAGAPYFDEYSERLETVYHQEWNRLVDLNTRIIEILADELVPSDTEVMLSSELDVTGSKTERLINILDAVDGDAYISGPAARDYLDTEPFADAGISLYWHEFDHPEYPQPHGEFVSHLSAIDVLFNMGPEARNLVQEGEEDALVRDPDT</sequence>
<proteinExistence type="predicted"/>
<evidence type="ECO:0000313" key="2">
    <source>
        <dbReference type="Proteomes" id="UP001597034"/>
    </source>
</evidence>
<dbReference type="InterPro" id="IPR014985">
    <property type="entry name" value="WbqC"/>
</dbReference>